<evidence type="ECO:0000256" key="1">
    <source>
        <dbReference type="SAM" id="MobiDB-lite"/>
    </source>
</evidence>
<name>A0ABV0QE21_9TELE</name>
<gene>
    <name evidence="2" type="ORF">XENOCAPTIV_011258</name>
</gene>
<protein>
    <submittedName>
        <fullName evidence="2">Uncharacterized protein</fullName>
    </submittedName>
</protein>
<comment type="caution">
    <text evidence="2">The sequence shown here is derived from an EMBL/GenBank/DDBJ whole genome shotgun (WGS) entry which is preliminary data.</text>
</comment>
<proteinExistence type="predicted"/>
<evidence type="ECO:0000313" key="2">
    <source>
        <dbReference type="EMBL" id="MEQ2193723.1"/>
    </source>
</evidence>
<feature type="non-terminal residue" evidence="2">
    <location>
        <position position="107"/>
    </location>
</feature>
<feature type="region of interest" description="Disordered" evidence="1">
    <location>
        <begin position="45"/>
        <end position="76"/>
    </location>
</feature>
<reference evidence="2 3" key="1">
    <citation type="submission" date="2021-06" db="EMBL/GenBank/DDBJ databases">
        <authorList>
            <person name="Palmer J.M."/>
        </authorList>
    </citation>
    <scope>NUCLEOTIDE SEQUENCE [LARGE SCALE GENOMIC DNA]</scope>
    <source>
        <strain evidence="2 3">XC_2019</strain>
        <tissue evidence="2">Muscle</tissue>
    </source>
</reference>
<sequence length="107" mass="11870">MVPSLLQLVRRGRGHLDVVSRSCEILQSPLPCENSTYYATEKSICSGRHLPNSPPSPQNKHSSPLSPLSPYLLPSSHSASQLNEHVGWKEDLPFLQLDKGINSQLRD</sequence>
<organism evidence="2 3">
    <name type="scientific">Xenoophorus captivus</name>
    <dbReference type="NCBI Taxonomy" id="1517983"/>
    <lineage>
        <taxon>Eukaryota</taxon>
        <taxon>Metazoa</taxon>
        <taxon>Chordata</taxon>
        <taxon>Craniata</taxon>
        <taxon>Vertebrata</taxon>
        <taxon>Euteleostomi</taxon>
        <taxon>Actinopterygii</taxon>
        <taxon>Neopterygii</taxon>
        <taxon>Teleostei</taxon>
        <taxon>Neoteleostei</taxon>
        <taxon>Acanthomorphata</taxon>
        <taxon>Ovalentaria</taxon>
        <taxon>Atherinomorphae</taxon>
        <taxon>Cyprinodontiformes</taxon>
        <taxon>Goodeidae</taxon>
        <taxon>Xenoophorus</taxon>
    </lineage>
</organism>
<evidence type="ECO:0000313" key="3">
    <source>
        <dbReference type="Proteomes" id="UP001434883"/>
    </source>
</evidence>
<dbReference type="Proteomes" id="UP001434883">
    <property type="component" value="Unassembled WGS sequence"/>
</dbReference>
<keyword evidence="3" id="KW-1185">Reference proteome</keyword>
<feature type="compositionally biased region" description="Low complexity" evidence="1">
    <location>
        <begin position="62"/>
        <end position="76"/>
    </location>
</feature>
<dbReference type="EMBL" id="JAHRIN010008644">
    <property type="protein sequence ID" value="MEQ2193723.1"/>
    <property type="molecule type" value="Genomic_DNA"/>
</dbReference>
<accession>A0ABV0QE21</accession>